<keyword evidence="4" id="KW-0472">Membrane</keyword>
<comment type="similarity">
    <text evidence="2">Belongs to the SusD family.</text>
</comment>
<evidence type="ECO:0000313" key="9">
    <source>
        <dbReference type="EMBL" id="TCV19032.1"/>
    </source>
</evidence>
<dbReference type="GO" id="GO:0009279">
    <property type="term" value="C:cell outer membrane"/>
    <property type="evidence" value="ECO:0007669"/>
    <property type="project" value="UniProtKB-SubCell"/>
</dbReference>
<dbReference type="InterPro" id="IPR011990">
    <property type="entry name" value="TPR-like_helical_dom_sf"/>
</dbReference>
<feature type="domain" description="SusD-like N-terminal" evidence="8">
    <location>
        <begin position="129"/>
        <end position="228"/>
    </location>
</feature>
<proteinExistence type="inferred from homology"/>
<keyword evidence="5" id="KW-0998">Cell outer membrane</keyword>
<dbReference type="CDD" id="cd08977">
    <property type="entry name" value="SusD"/>
    <property type="match status" value="1"/>
</dbReference>
<evidence type="ECO:0000259" key="7">
    <source>
        <dbReference type="Pfam" id="PF07980"/>
    </source>
</evidence>
<evidence type="ECO:0000313" key="10">
    <source>
        <dbReference type="Proteomes" id="UP000295197"/>
    </source>
</evidence>
<dbReference type="Gene3D" id="1.25.40.390">
    <property type="match status" value="1"/>
</dbReference>
<dbReference type="EMBL" id="SMBZ01000006">
    <property type="protein sequence ID" value="TCV19032.1"/>
    <property type="molecule type" value="Genomic_DNA"/>
</dbReference>
<dbReference type="Proteomes" id="UP000295197">
    <property type="component" value="Unassembled WGS sequence"/>
</dbReference>
<feature type="domain" description="RagB/SusD" evidence="7">
    <location>
        <begin position="313"/>
        <end position="529"/>
    </location>
</feature>
<name>A0A4V2VUG4_9SPHI</name>
<gene>
    <name evidence="9" type="ORF">EDC17_100612</name>
</gene>
<dbReference type="SUPFAM" id="SSF48452">
    <property type="entry name" value="TPR-like"/>
    <property type="match status" value="1"/>
</dbReference>
<dbReference type="InterPro" id="IPR033985">
    <property type="entry name" value="SusD-like_N"/>
</dbReference>
<evidence type="ECO:0000256" key="4">
    <source>
        <dbReference type="ARBA" id="ARBA00023136"/>
    </source>
</evidence>
<accession>A0A4V2VUG4</accession>
<dbReference type="Pfam" id="PF07980">
    <property type="entry name" value="SusD_RagB"/>
    <property type="match status" value="1"/>
</dbReference>
<evidence type="ECO:0000256" key="2">
    <source>
        <dbReference type="ARBA" id="ARBA00006275"/>
    </source>
</evidence>
<dbReference type="RefSeq" id="WP_243646009.1">
    <property type="nucleotide sequence ID" value="NZ_SMBZ01000006.1"/>
</dbReference>
<keyword evidence="3 6" id="KW-0732">Signal</keyword>
<organism evidence="9 10">
    <name type="scientific">Sphingobacterium alimentarium</name>
    <dbReference type="NCBI Taxonomy" id="797292"/>
    <lineage>
        <taxon>Bacteria</taxon>
        <taxon>Pseudomonadati</taxon>
        <taxon>Bacteroidota</taxon>
        <taxon>Sphingobacteriia</taxon>
        <taxon>Sphingobacteriales</taxon>
        <taxon>Sphingobacteriaceae</taxon>
        <taxon>Sphingobacterium</taxon>
    </lineage>
</organism>
<evidence type="ECO:0000256" key="3">
    <source>
        <dbReference type="ARBA" id="ARBA00022729"/>
    </source>
</evidence>
<comment type="caution">
    <text evidence="9">The sequence shown here is derived from an EMBL/GenBank/DDBJ whole genome shotgun (WGS) entry which is preliminary data.</text>
</comment>
<evidence type="ECO:0000256" key="6">
    <source>
        <dbReference type="SAM" id="SignalP"/>
    </source>
</evidence>
<dbReference type="AlphaFoldDB" id="A0A4V2VUG4"/>
<keyword evidence="10" id="KW-1185">Reference proteome</keyword>
<dbReference type="PROSITE" id="PS51257">
    <property type="entry name" value="PROKAR_LIPOPROTEIN"/>
    <property type="match status" value="1"/>
</dbReference>
<evidence type="ECO:0000256" key="5">
    <source>
        <dbReference type="ARBA" id="ARBA00023237"/>
    </source>
</evidence>
<sequence>MKRKKYMISAKIFQRILLMATIFVSAGCQKYLTVDPVDRLTGNNFYLNKDDVEANMAFMYSKFFDKIRESWVMGAIGEARSGEIKATTNQGDARTRPLDPAERFVVEVLGDNDLLTAIFSPTYVDYELSKITNWKGYYQVIQSANILLSKLDEGIPGVDGADKERYIAEAKFIRAFTYFWMVRLYGDVVYYTEPYFSQSIGRENMVSVLNKCIADLTPHKDQMPWTHSDPSERGARAGRGAIIALLMHMHAWNASFDRANSQSHYTVVAALGKELIDSKAHRLYDLTPQNWAEVSKGRTAESLFEFYRSINYGDNNWFSETWDDFDPRNHYQFWSHFLRWPYLFPRHDKSISAAYYVSEYMNAIYPDGEADLRRDMWFDDIASDNGQFALKKFAYNVYTSGNEQGYPDNSIIIFRYSDAILLQAEALAELGRDNEAIAAVNLVRKRADASLYVGAGGSDLKDFIYTERCRELFGEGHRYFDLIRTRRILNSQWTMAPMNLDQYTRGAWTWPLDQSAREYNPHIVLNEYWTTTGR</sequence>
<protein>
    <submittedName>
        <fullName evidence="9">Putative outer membrane starch-binding protein</fullName>
    </submittedName>
</protein>
<feature type="signal peptide" evidence="6">
    <location>
        <begin position="1"/>
        <end position="26"/>
    </location>
</feature>
<reference evidence="9 10" key="1">
    <citation type="submission" date="2019-03" db="EMBL/GenBank/DDBJ databases">
        <title>Genomic Encyclopedia of Type Strains, Phase IV (KMG-IV): sequencing the most valuable type-strain genomes for metagenomic binning, comparative biology and taxonomic classification.</title>
        <authorList>
            <person name="Goeker M."/>
        </authorList>
    </citation>
    <scope>NUCLEOTIDE SEQUENCE [LARGE SCALE GENOMIC DNA]</scope>
    <source>
        <strain evidence="9 10">DSM 22362</strain>
    </source>
</reference>
<dbReference type="InterPro" id="IPR012944">
    <property type="entry name" value="SusD_RagB_dom"/>
</dbReference>
<evidence type="ECO:0000256" key="1">
    <source>
        <dbReference type="ARBA" id="ARBA00004442"/>
    </source>
</evidence>
<feature type="chain" id="PRO_5020256412" evidence="6">
    <location>
        <begin position="27"/>
        <end position="534"/>
    </location>
</feature>
<evidence type="ECO:0000259" key="8">
    <source>
        <dbReference type="Pfam" id="PF14322"/>
    </source>
</evidence>
<dbReference type="Pfam" id="PF14322">
    <property type="entry name" value="SusD-like_3"/>
    <property type="match status" value="1"/>
</dbReference>
<comment type="subcellular location">
    <subcellularLocation>
        <location evidence="1">Cell outer membrane</location>
    </subcellularLocation>
</comment>